<gene>
    <name evidence="2" type="ORF">MPDQ_005844</name>
</gene>
<evidence type="ECO:0000256" key="1">
    <source>
        <dbReference type="SAM" id="MobiDB-lite"/>
    </source>
</evidence>
<keyword evidence="3" id="KW-1185">Reference proteome</keyword>
<comment type="caution">
    <text evidence="2">The sequence shown here is derived from an EMBL/GenBank/DDBJ whole genome shotgun (WGS) entry which is preliminary data.</text>
</comment>
<feature type="region of interest" description="Disordered" evidence="1">
    <location>
        <begin position="239"/>
        <end position="284"/>
    </location>
</feature>
<dbReference type="Proteomes" id="UP000319663">
    <property type="component" value="Unassembled WGS sequence"/>
</dbReference>
<dbReference type="Gene3D" id="2.160.20.80">
    <property type="entry name" value="E3 ubiquitin-protein ligase SopA"/>
    <property type="match status" value="1"/>
</dbReference>
<proteinExistence type="predicted"/>
<feature type="compositionally biased region" description="Pro residues" evidence="1">
    <location>
        <begin position="275"/>
        <end position="284"/>
    </location>
</feature>
<protein>
    <submittedName>
        <fullName evidence="2">Uncharacterized protein</fullName>
    </submittedName>
</protein>
<reference evidence="2 3" key="1">
    <citation type="submission" date="2019-06" db="EMBL/GenBank/DDBJ databases">
        <title>Wine fermentation using esterase from Monascus purpureus.</title>
        <authorList>
            <person name="Geng C."/>
            <person name="Zhang Y."/>
        </authorList>
    </citation>
    <scope>NUCLEOTIDE SEQUENCE [LARGE SCALE GENOMIC DNA]</scope>
    <source>
        <strain evidence="2">HQ1</strain>
    </source>
</reference>
<dbReference type="SUPFAM" id="SSF141571">
    <property type="entry name" value="Pentapeptide repeat-like"/>
    <property type="match status" value="1"/>
</dbReference>
<organism evidence="2 3">
    <name type="scientific">Monascus purpureus</name>
    <name type="common">Red mold</name>
    <name type="synonym">Monascus anka</name>
    <dbReference type="NCBI Taxonomy" id="5098"/>
    <lineage>
        <taxon>Eukaryota</taxon>
        <taxon>Fungi</taxon>
        <taxon>Dikarya</taxon>
        <taxon>Ascomycota</taxon>
        <taxon>Pezizomycotina</taxon>
        <taxon>Eurotiomycetes</taxon>
        <taxon>Eurotiomycetidae</taxon>
        <taxon>Eurotiales</taxon>
        <taxon>Aspergillaceae</taxon>
        <taxon>Monascus</taxon>
    </lineage>
</organism>
<dbReference type="EMBL" id="VIFY01000044">
    <property type="protein sequence ID" value="TQB73443.1"/>
    <property type="molecule type" value="Genomic_DNA"/>
</dbReference>
<dbReference type="AlphaFoldDB" id="A0A507QXW2"/>
<dbReference type="OrthoDB" id="4187970at2759"/>
<accession>A0A507QXW2</accession>
<evidence type="ECO:0000313" key="2">
    <source>
        <dbReference type="EMBL" id="TQB73443.1"/>
    </source>
</evidence>
<evidence type="ECO:0000313" key="3">
    <source>
        <dbReference type="Proteomes" id="UP000319663"/>
    </source>
</evidence>
<dbReference type="STRING" id="5098.A0A507QXW2"/>
<name>A0A507QXW2_MONPU</name>
<sequence length="284" mass="31380">MSSIPKAKKSNISGLVVVPDTWDAYPEVERSTLNTVRFENLTSDTRITHSNLNGVTIKEGGREYEFEDSRSTEVQRSELTACTVAGSCIYRSTLTSSEATDTERIERSRAHNAKFINVHNAERSDFEGSVLAGESDVERSTVKDSALMGPCRIKRSQLDGVMMTKSQVSKSVLRDCEVVQCEIINTNFTGKTLKYGIWENGDLVGRTSEEHEVVVVQMLNGTRSLIESAWMAFHTHKPGERVSTLEPKRSQDGPSNPTKETLAASGTDEIDEADAPPPYDSHFA</sequence>